<evidence type="ECO:0000256" key="6">
    <source>
        <dbReference type="ARBA" id="ARBA00022490"/>
    </source>
</evidence>
<dbReference type="RefSeq" id="XP_040764662.1">
    <property type="nucleotide sequence ID" value="XM_040912542.1"/>
</dbReference>
<organism evidence="10 11">
    <name type="scientific">Laetiporus sulphureus 93-53</name>
    <dbReference type="NCBI Taxonomy" id="1314785"/>
    <lineage>
        <taxon>Eukaryota</taxon>
        <taxon>Fungi</taxon>
        <taxon>Dikarya</taxon>
        <taxon>Basidiomycota</taxon>
        <taxon>Agaricomycotina</taxon>
        <taxon>Agaricomycetes</taxon>
        <taxon>Polyporales</taxon>
        <taxon>Laetiporus</taxon>
    </lineage>
</organism>
<dbReference type="InterPro" id="IPR027417">
    <property type="entry name" value="P-loop_NTPase"/>
</dbReference>
<evidence type="ECO:0000256" key="9">
    <source>
        <dbReference type="SAM" id="MobiDB-lite"/>
    </source>
</evidence>
<dbReference type="OrthoDB" id="166907at2759"/>
<feature type="region of interest" description="Disordered" evidence="9">
    <location>
        <begin position="316"/>
        <end position="351"/>
    </location>
</feature>
<name>A0A165EF62_9APHY</name>
<dbReference type="GeneID" id="63829570"/>
<keyword evidence="8" id="KW-0539">Nucleus</keyword>
<comment type="pathway">
    <text evidence="3">tRNA modification; 5-methoxycarbonylmethyl-2-thiouridine-tRNA biosynthesis.</text>
</comment>
<gene>
    <name evidence="10" type="ORF">LAESUDRAFT_759086</name>
</gene>
<protein>
    <recommendedName>
        <fullName evidence="5">Elongator complex protein 5</fullName>
    </recommendedName>
</protein>
<dbReference type="InParanoid" id="A0A165EF62"/>
<dbReference type="Pfam" id="PF10483">
    <property type="entry name" value="Elong_Iki1"/>
    <property type="match status" value="1"/>
</dbReference>
<comment type="subcellular location">
    <subcellularLocation>
        <location evidence="2">Cytoplasm</location>
    </subcellularLocation>
    <subcellularLocation>
        <location evidence="1">Nucleus</location>
    </subcellularLocation>
</comment>
<keyword evidence="11" id="KW-1185">Reference proteome</keyword>
<dbReference type="STRING" id="1314785.A0A165EF62"/>
<dbReference type="GO" id="GO:0000049">
    <property type="term" value="F:tRNA binding"/>
    <property type="evidence" value="ECO:0007669"/>
    <property type="project" value="TreeGrafter"/>
</dbReference>
<evidence type="ECO:0000313" key="11">
    <source>
        <dbReference type="Proteomes" id="UP000076871"/>
    </source>
</evidence>
<dbReference type="EMBL" id="KV427622">
    <property type="protein sequence ID" value="KZT06922.1"/>
    <property type="molecule type" value="Genomic_DNA"/>
</dbReference>
<keyword evidence="6" id="KW-0963">Cytoplasm</keyword>
<evidence type="ECO:0000256" key="5">
    <source>
        <dbReference type="ARBA" id="ARBA00020264"/>
    </source>
</evidence>
<dbReference type="UniPathway" id="UPA00988"/>
<dbReference type="GO" id="GO:0005634">
    <property type="term" value="C:nucleus"/>
    <property type="evidence" value="ECO:0007669"/>
    <property type="project" value="UniProtKB-SubCell"/>
</dbReference>
<keyword evidence="7" id="KW-0819">tRNA processing</keyword>
<dbReference type="AlphaFoldDB" id="A0A165EF62"/>
<proteinExistence type="inferred from homology"/>
<dbReference type="GO" id="GO:0002098">
    <property type="term" value="P:tRNA wobble uridine modification"/>
    <property type="evidence" value="ECO:0007669"/>
    <property type="project" value="InterPro"/>
</dbReference>
<sequence length="351" mass="38167">MAPLLLSTLTSSSRGQQPLLLVQSSTAQSCLPVVQYVVRQADSNPIAGSILLFCLLYAPSAFVKDTPENVRVFDWTHNVPGYAEDALDVKEEMLRTVRDAPPGPLTAVIDSVDTLLSDLGSLARTERFLSELLSAIRARPSPSRLVLHVVAPSRIIPALMHTRLSPILLHIIAHPTALILHLATAYLTMPPPLSPPEKFWSVFLPIAERHYESEKLVFGPGGEGSGGREFVVEVLVRGADGPGRRRGVERVLEGWSGIPACGSPCELSQLESLKGLWTRKVVEESGPDPTKNLSFNLNLTIEQQQSRAQVPLPYAHEGKQARTSAAPAAILYDPDSADDIDDDDPDEDLDI</sequence>
<evidence type="ECO:0000256" key="3">
    <source>
        <dbReference type="ARBA" id="ARBA00005043"/>
    </source>
</evidence>
<dbReference type="PANTHER" id="PTHR15641">
    <property type="entry name" value="ELONGATOR COMPLEX PROTEIN 5"/>
    <property type="match status" value="1"/>
</dbReference>
<dbReference type="InterPro" id="IPR019519">
    <property type="entry name" value="Elp5"/>
</dbReference>
<reference evidence="10 11" key="1">
    <citation type="journal article" date="2016" name="Mol. Biol. Evol.">
        <title>Comparative Genomics of Early-Diverging Mushroom-Forming Fungi Provides Insights into the Origins of Lignocellulose Decay Capabilities.</title>
        <authorList>
            <person name="Nagy L.G."/>
            <person name="Riley R."/>
            <person name="Tritt A."/>
            <person name="Adam C."/>
            <person name="Daum C."/>
            <person name="Floudas D."/>
            <person name="Sun H."/>
            <person name="Yadav J.S."/>
            <person name="Pangilinan J."/>
            <person name="Larsson K.H."/>
            <person name="Matsuura K."/>
            <person name="Barry K."/>
            <person name="Labutti K."/>
            <person name="Kuo R."/>
            <person name="Ohm R.A."/>
            <person name="Bhattacharya S.S."/>
            <person name="Shirouzu T."/>
            <person name="Yoshinaga Y."/>
            <person name="Martin F.M."/>
            <person name="Grigoriev I.V."/>
            <person name="Hibbett D.S."/>
        </authorList>
    </citation>
    <scope>NUCLEOTIDE SEQUENCE [LARGE SCALE GENOMIC DNA]</scope>
    <source>
        <strain evidence="10 11">93-53</strain>
    </source>
</reference>
<accession>A0A165EF62</accession>
<dbReference type="Gene3D" id="3.40.50.300">
    <property type="entry name" value="P-loop containing nucleotide triphosphate hydrolases"/>
    <property type="match status" value="1"/>
</dbReference>
<evidence type="ECO:0000256" key="1">
    <source>
        <dbReference type="ARBA" id="ARBA00004123"/>
    </source>
</evidence>
<feature type="compositionally biased region" description="Acidic residues" evidence="9">
    <location>
        <begin position="335"/>
        <end position="351"/>
    </location>
</feature>
<evidence type="ECO:0000313" key="10">
    <source>
        <dbReference type="EMBL" id="KZT06922.1"/>
    </source>
</evidence>
<dbReference type="GO" id="GO:0005829">
    <property type="term" value="C:cytosol"/>
    <property type="evidence" value="ECO:0007669"/>
    <property type="project" value="TreeGrafter"/>
</dbReference>
<evidence type="ECO:0000256" key="2">
    <source>
        <dbReference type="ARBA" id="ARBA00004496"/>
    </source>
</evidence>
<dbReference type="PANTHER" id="PTHR15641:SF1">
    <property type="entry name" value="ELONGATOR COMPLEX PROTEIN 5"/>
    <property type="match status" value="1"/>
</dbReference>
<evidence type="ECO:0000256" key="7">
    <source>
        <dbReference type="ARBA" id="ARBA00022694"/>
    </source>
</evidence>
<evidence type="ECO:0000256" key="4">
    <source>
        <dbReference type="ARBA" id="ARBA00009567"/>
    </source>
</evidence>
<comment type="similarity">
    <text evidence="4">Belongs to the ELP5 family.</text>
</comment>
<dbReference type="GO" id="GO:0033588">
    <property type="term" value="C:elongator holoenzyme complex"/>
    <property type="evidence" value="ECO:0007669"/>
    <property type="project" value="InterPro"/>
</dbReference>
<dbReference type="Proteomes" id="UP000076871">
    <property type="component" value="Unassembled WGS sequence"/>
</dbReference>
<evidence type="ECO:0000256" key="8">
    <source>
        <dbReference type="ARBA" id="ARBA00023242"/>
    </source>
</evidence>